<dbReference type="RefSeq" id="WP_110361301.1">
    <property type="nucleotide sequence ID" value="NZ_QFLI01000005.1"/>
</dbReference>
<proteinExistence type="predicted"/>
<accession>A0A2V3ZX73</accession>
<evidence type="ECO:0000313" key="1">
    <source>
        <dbReference type="EMBL" id="PXY00936.1"/>
    </source>
</evidence>
<sequence length="267" mass="31843">MDKKTVFVEEFTKNSFVPDSMMIRMRMMIEEELLELGQFKLLNIHSEKLAGKIKPYEVEGIKVWKRRDLISENLKPQSDGINQDLLKVLKENQVDYLFQFHINADTVNDDLCILQEIMLRVIDISDQTTKSFDSIRFFSKSKDVFDNGFILRLNRRDRLRIELSSIFPVCGEIYALKKKRKALFLMELSNAKKVRYRDLFTIYETRTYRGKKRYVNLGKCRVLELRENNNALVKLYKNHDYIAEKIQCNIRLKTEKFHVIRDIFFGM</sequence>
<gene>
    <name evidence="1" type="ORF">DF185_13650</name>
</gene>
<name>A0A2V3ZX73_9BACT</name>
<dbReference type="EMBL" id="QFLI01000005">
    <property type="protein sequence ID" value="PXY00936.1"/>
    <property type="molecule type" value="Genomic_DNA"/>
</dbReference>
<comment type="caution">
    <text evidence="1">The sequence shown here is derived from an EMBL/GenBank/DDBJ whole genome shotgun (WGS) entry which is preliminary data.</text>
</comment>
<organism evidence="1 2">
    <name type="scientific">Marinifilum breve</name>
    <dbReference type="NCBI Taxonomy" id="2184082"/>
    <lineage>
        <taxon>Bacteria</taxon>
        <taxon>Pseudomonadati</taxon>
        <taxon>Bacteroidota</taxon>
        <taxon>Bacteroidia</taxon>
        <taxon>Marinilabiliales</taxon>
        <taxon>Marinifilaceae</taxon>
    </lineage>
</organism>
<protein>
    <submittedName>
        <fullName evidence="1">Uncharacterized protein</fullName>
    </submittedName>
</protein>
<dbReference type="Proteomes" id="UP000248079">
    <property type="component" value="Unassembled WGS sequence"/>
</dbReference>
<reference evidence="1 2" key="1">
    <citation type="submission" date="2018-05" db="EMBL/GenBank/DDBJ databases">
        <title>Marinifilum breve JC075T sp. nov., a marine bacterium isolated from Yongle Blue Hole in the South China Sea.</title>
        <authorList>
            <person name="Fu T."/>
        </authorList>
    </citation>
    <scope>NUCLEOTIDE SEQUENCE [LARGE SCALE GENOMIC DNA]</scope>
    <source>
        <strain evidence="1 2">JC075</strain>
    </source>
</reference>
<keyword evidence="2" id="KW-1185">Reference proteome</keyword>
<evidence type="ECO:0000313" key="2">
    <source>
        <dbReference type="Proteomes" id="UP000248079"/>
    </source>
</evidence>
<dbReference type="AlphaFoldDB" id="A0A2V3ZX73"/>